<dbReference type="EMBL" id="RCMI01000083">
    <property type="protein sequence ID" value="KAG2937147.1"/>
    <property type="molecule type" value="Genomic_DNA"/>
</dbReference>
<dbReference type="Proteomes" id="UP000774804">
    <property type="component" value="Unassembled WGS sequence"/>
</dbReference>
<dbReference type="AlphaFoldDB" id="A0A329RWT0"/>
<name>A0A329RWT0_9STRA</name>
<dbReference type="EMBL" id="MJFZ01000520">
    <property type="protein sequence ID" value="RAW27996.1"/>
    <property type="molecule type" value="Genomic_DNA"/>
</dbReference>
<evidence type="ECO:0000313" key="5">
    <source>
        <dbReference type="Proteomes" id="UP000251314"/>
    </source>
</evidence>
<comment type="caution">
    <text evidence="4">The sequence shown here is derived from an EMBL/GenBank/DDBJ whole genome shotgun (WGS) entry which is preliminary data.</text>
</comment>
<gene>
    <name evidence="4" type="ORF">PC110_g15613</name>
    <name evidence="1" type="ORF">PC113_g6270</name>
    <name evidence="2" type="ORF">PC115_g4395</name>
    <name evidence="3" type="ORF">PC117_g4541</name>
</gene>
<evidence type="ECO:0000313" key="4">
    <source>
        <dbReference type="EMBL" id="RAW27996.1"/>
    </source>
</evidence>
<evidence type="ECO:0000313" key="2">
    <source>
        <dbReference type="EMBL" id="KAG2937147.1"/>
    </source>
</evidence>
<dbReference type="EMBL" id="RCMG01000127">
    <property type="protein sequence ID" value="KAG2862514.1"/>
    <property type="molecule type" value="Genomic_DNA"/>
</dbReference>
<dbReference type="Proteomes" id="UP000736787">
    <property type="component" value="Unassembled WGS sequence"/>
</dbReference>
<protein>
    <submittedName>
        <fullName evidence="4">Uncharacterized protein</fullName>
    </submittedName>
</protein>
<dbReference type="EMBL" id="RCMK01000073">
    <property type="protein sequence ID" value="KAG2950271.1"/>
    <property type="molecule type" value="Genomic_DNA"/>
</dbReference>
<proteinExistence type="predicted"/>
<evidence type="ECO:0000313" key="3">
    <source>
        <dbReference type="EMBL" id="KAG2950271.1"/>
    </source>
</evidence>
<dbReference type="Proteomes" id="UP000251314">
    <property type="component" value="Unassembled WGS sequence"/>
</dbReference>
<dbReference type="VEuPathDB" id="FungiDB:PC110_g15613"/>
<evidence type="ECO:0000313" key="1">
    <source>
        <dbReference type="EMBL" id="KAG2862514.1"/>
    </source>
</evidence>
<dbReference type="Proteomes" id="UP000735874">
    <property type="component" value="Unassembled WGS sequence"/>
</dbReference>
<sequence>MSVKVGDKYLEFSTYEELPSTCKTRLKRLGITSKAWTSTWAFSKEVLLQQFLTVKQVLRRCLELSTASLHLAWLLHYAIINSRERADASAVMFTDPPLPRRDDQAQR</sequence>
<keyword evidence="5" id="KW-1185">Reference proteome</keyword>
<reference evidence="1" key="2">
    <citation type="submission" date="2018-10" db="EMBL/GenBank/DDBJ databases">
        <title>Effector identification in a new, highly contiguous assembly of the strawberry crown rot pathogen Phytophthora cactorum.</title>
        <authorList>
            <person name="Armitage A.D."/>
            <person name="Nellist C.F."/>
            <person name="Bates H."/>
            <person name="Vickerstaff R.J."/>
            <person name="Harrison R.J."/>
        </authorList>
    </citation>
    <scope>NUCLEOTIDE SEQUENCE</scope>
    <source>
        <strain evidence="1">15-7</strain>
        <strain evidence="2">4032</strain>
        <strain evidence="3">4040</strain>
    </source>
</reference>
<accession>A0A329RWT0</accession>
<reference evidence="4 5" key="1">
    <citation type="submission" date="2018-01" db="EMBL/GenBank/DDBJ databases">
        <title>Draft genome of the strawberry crown rot pathogen Phytophthora cactorum.</title>
        <authorList>
            <person name="Armitage A.D."/>
            <person name="Lysoe E."/>
            <person name="Nellist C.F."/>
            <person name="Harrison R.J."/>
            <person name="Brurberg M.B."/>
        </authorList>
    </citation>
    <scope>NUCLEOTIDE SEQUENCE [LARGE SCALE GENOMIC DNA]</scope>
    <source>
        <strain evidence="4 5">10300</strain>
    </source>
</reference>
<organism evidence="4 5">
    <name type="scientific">Phytophthora cactorum</name>
    <dbReference type="NCBI Taxonomy" id="29920"/>
    <lineage>
        <taxon>Eukaryota</taxon>
        <taxon>Sar</taxon>
        <taxon>Stramenopiles</taxon>
        <taxon>Oomycota</taxon>
        <taxon>Peronosporomycetes</taxon>
        <taxon>Peronosporales</taxon>
        <taxon>Peronosporaceae</taxon>
        <taxon>Phytophthora</taxon>
    </lineage>
</organism>